<dbReference type="InterPro" id="IPR000362">
    <property type="entry name" value="Fumarate_lyase_fam"/>
</dbReference>
<dbReference type="Gene3D" id="1.20.200.10">
    <property type="entry name" value="Fumarase/aspartase (Central domain)"/>
    <property type="match status" value="1"/>
</dbReference>
<comment type="caution">
    <text evidence="4">The sequence shown here is derived from an EMBL/GenBank/DDBJ whole genome shotgun (WGS) entry which is preliminary data.</text>
</comment>
<dbReference type="PANTHER" id="PTHR43172:SF2">
    <property type="entry name" value="ADENYLOSUCCINATE LYASE C-TERMINAL DOMAIN-CONTAINING PROTEIN"/>
    <property type="match status" value="1"/>
</dbReference>
<gene>
    <name evidence="4" type="ORF">C1I95_11175</name>
</gene>
<feature type="domain" description="Fumarate lyase N-terminal" evidence="3">
    <location>
        <begin position="30"/>
        <end position="298"/>
    </location>
</feature>
<dbReference type="Gene3D" id="1.10.275.10">
    <property type="entry name" value="Fumarase/aspartase (N-terminal domain)"/>
    <property type="match status" value="1"/>
</dbReference>
<dbReference type="GO" id="GO:0016829">
    <property type="term" value="F:lyase activity"/>
    <property type="evidence" value="ECO:0007669"/>
    <property type="project" value="UniProtKB-KW"/>
</dbReference>
<proteinExistence type="inferred from homology"/>
<dbReference type="InterPro" id="IPR024083">
    <property type="entry name" value="Fumarase/histidase_N"/>
</dbReference>
<dbReference type="EMBL" id="POTY01000053">
    <property type="protein sequence ID" value="PZG19669.1"/>
    <property type="molecule type" value="Genomic_DNA"/>
</dbReference>
<dbReference type="InterPro" id="IPR020557">
    <property type="entry name" value="Fumarate_lyase_CS"/>
</dbReference>
<dbReference type="PRINTS" id="PR00149">
    <property type="entry name" value="FUMRATELYASE"/>
</dbReference>
<dbReference type="OrthoDB" id="9768878at2"/>
<dbReference type="PANTHER" id="PTHR43172">
    <property type="entry name" value="ADENYLOSUCCINATE LYASE"/>
    <property type="match status" value="1"/>
</dbReference>
<evidence type="ECO:0000256" key="1">
    <source>
        <dbReference type="ARBA" id="ARBA00023239"/>
    </source>
</evidence>
<evidence type="ECO:0000256" key="2">
    <source>
        <dbReference type="ARBA" id="ARBA00034772"/>
    </source>
</evidence>
<dbReference type="InterPro" id="IPR022761">
    <property type="entry name" value="Fumarate_lyase_N"/>
</dbReference>
<dbReference type="SUPFAM" id="SSF48557">
    <property type="entry name" value="L-aspartase-like"/>
    <property type="match status" value="1"/>
</dbReference>
<dbReference type="RefSeq" id="WP_111213733.1">
    <property type="nucleotide sequence ID" value="NZ_POTY01000053.1"/>
</dbReference>
<protein>
    <submittedName>
        <fullName evidence="4">Adenylosuccinate lyase</fullName>
    </submittedName>
</protein>
<dbReference type="PROSITE" id="PS00163">
    <property type="entry name" value="FUMARATE_LYASES"/>
    <property type="match status" value="1"/>
</dbReference>
<evidence type="ECO:0000259" key="3">
    <source>
        <dbReference type="Pfam" id="PF00206"/>
    </source>
</evidence>
<keyword evidence="1 4" id="KW-0456">Lyase</keyword>
<dbReference type="Pfam" id="PF00206">
    <property type="entry name" value="Lyase_1"/>
    <property type="match status" value="1"/>
</dbReference>
<evidence type="ECO:0000313" key="5">
    <source>
        <dbReference type="Proteomes" id="UP000248924"/>
    </source>
</evidence>
<evidence type="ECO:0000313" key="4">
    <source>
        <dbReference type="EMBL" id="PZG19669.1"/>
    </source>
</evidence>
<dbReference type="AlphaFoldDB" id="A0A2W2ESA4"/>
<dbReference type="PRINTS" id="PR00145">
    <property type="entry name" value="ARGSUCLYASE"/>
</dbReference>
<accession>A0A2W2ESA4</accession>
<organism evidence="4 5">
    <name type="scientific">Micromonospora craterilacus</name>
    <dbReference type="NCBI Taxonomy" id="1655439"/>
    <lineage>
        <taxon>Bacteria</taxon>
        <taxon>Bacillati</taxon>
        <taxon>Actinomycetota</taxon>
        <taxon>Actinomycetes</taxon>
        <taxon>Micromonosporales</taxon>
        <taxon>Micromonosporaceae</taxon>
        <taxon>Micromonospora</taxon>
    </lineage>
</organism>
<name>A0A2W2ESA4_9ACTN</name>
<dbReference type="Proteomes" id="UP000248924">
    <property type="component" value="Unassembled WGS sequence"/>
</dbReference>
<keyword evidence="5" id="KW-1185">Reference proteome</keyword>
<comment type="similarity">
    <text evidence="2">Belongs to the class-II fumarase/aspartase family.</text>
</comment>
<reference evidence="4 5" key="1">
    <citation type="submission" date="2018-01" db="EMBL/GenBank/DDBJ databases">
        <title>Draft genome sequence of Jishengella sp. NA12.</title>
        <authorList>
            <person name="Sahin N."/>
            <person name="Ay H."/>
            <person name="Saygin H."/>
        </authorList>
    </citation>
    <scope>NUCLEOTIDE SEQUENCE [LARGE SCALE GENOMIC DNA]</scope>
    <source>
        <strain evidence="4 5">NA12</strain>
    </source>
</reference>
<sequence>MSDDHGLLAPGSHRAAGIADDHAVVAAMLRVEAAWLRALATVGTVEADDADRLAGVVAGLDLDVAALAAAGEAAGNPVVPLVAAVRGAAGDERLARLVHAGLTSQDVLDTALVMVARDALARIDADVAAIAAALAGHAERHRDTVMAGRTLTQYAVPVTFGLTAAQWLAGVLDAAADLALVRDRLPVQCGGAAGTLALVDHLTGKPLVVAEAFAAELGLRWPGAPWHTRRRPVTRLGDALVGVCDALGVIASDVALLGRPEIGEVREGRAPDRGGSSTMPHKQNPVLSVLVRSAALQAPLLGAQLHSAAAQAVDQRPDGAWHSEWPALRRLLQLTVTAASQAAELVSGLEVDVATMRRRAEGAAGQLLAERGAAGDPRDYLGAAGAVVDAVLDRMRGENPHG</sequence>
<dbReference type="InterPro" id="IPR008948">
    <property type="entry name" value="L-Aspartase-like"/>
</dbReference>